<dbReference type="PANTHER" id="PTHR31972:SF16">
    <property type="entry name" value="FAMILY PROTEIN, PUTATIVE (DUF868)-RELATED"/>
    <property type="match status" value="1"/>
</dbReference>
<dbReference type="PANTHER" id="PTHR31972">
    <property type="entry name" value="EXPRESSED PROTEIN"/>
    <property type="match status" value="1"/>
</dbReference>
<evidence type="ECO:0000313" key="2">
    <source>
        <dbReference type="Proteomes" id="UP000030748"/>
    </source>
</evidence>
<dbReference type="AlphaFoldDB" id="A0A022RF28"/>
<gene>
    <name evidence="1" type="ORF">MIMGU_mgv1a024805mg</name>
</gene>
<evidence type="ECO:0000313" key="1">
    <source>
        <dbReference type="EMBL" id="EYU38614.1"/>
    </source>
</evidence>
<dbReference type="InterPro" id="IPR008586">
    <property type="entry name" value="DUF868_pln"/>
</dbReference>
<dbReference type="STRING" id="4155.A0A022RF28"/>
<organism evidence="1 2">
    <name type="scientific">Erythranthe guttata</name>
    <name type="common">Yellow monkey flower</name>
    <name type="synonym">Mimulus guttatus</name>
    <dbReference type="NCBI Taxonomy" id="4155"/>
    <lineage>
        <taxon>Eukaryota</taxon>
        <taxon>Viridiplantae</taxon>
        <taxon>Streptophyta</taxon>
        <taxon>Embryophyta</taxon>
        <taxon>Tracheophyta</taxon>
        <taxon>Spermatophyta</taxon>
        <taxon>Magnoliopsida</taxon>
        <taxon>eudicotyledons</taxon>
        <taxon>Gunneridae</taxon>
        <taxon>Pentapetalae</taxon>
        <taxon>asterids</taxon>
        <taxon>lamiids</taxon>
        <taxon>Lamiales</taxon>
        <taxon>Phrymaceae</taxon>
        <taxon>Erythranthe</taxon>
    </lineage>
</organism>
<name>A0A022RF28_ERYGU</name>
<proteinExistence type="predicted"/>
<evidence type="ECO:0008006" key="3">
    <source>
        <dbReference type="Google" id="ProtNLM"/>
    </source>
</evidence>
<sequence>MKNMGICFSEQAVKVSNSHYANHAFSSSSNSNPTSIQHAVTCTHKVKLSNGKQFLINLTWSNPLNHGFSISVSDFPVSSSNKNSQNSVIILHKARGTKMLESSGSRIEVYWDLCRAQYDSGPEPINGFYIVVLVNSEPGLILGDMEKEISEIKKRVSDARPSRYIITLVSRTEYFSGSNCSVYSTRAKFRDGGVCHEIMIKCSYAEELEGQVLCVYIDKKRVVQVKRLEWNFRGNQNIFLDGVLVDFMWDLHDWFFTNNPTESSSSSSSSGNGVFLFRTRSGLDSRLWLEEKDCFQQEKLGFSLLLICACNNPD</sequence>
<protein>
    <recommendedName>
        <fullName evidence="3">DUF868 domain-containing protein</fullName>
    </recommendedName>
</protein>
<dbReference type="eggNOG" id="ENOG502QVR2">
    <property type="taxonomic scope" value="Eukaryota"/>
</dbReference>
<reference evidence="1 2" key="1">
    <citation type="journal article" date="2013" name="Proc. Natl. Acad. Sci. U.S.A.">
        <title>Fine-scale variation in meiotic recombination in Mimulus inferred from population shotgun sequencing.</title>
        <authorList>
            <person name="Hellsten U."/>
            <person name="Wright K.M."/>
            <person name="Jenkins J."/>
            <person name="Shu S."/>
            <person name="Yuan Y."/>
            <person name="Wessler S.R."/>
            <person name="Schmutz J."/>
            <person name="Willis J.H."/>
            <person name="Rokhsar D.S."/>
        </authorList>
    </citation>
    <scope>NUCLEOTIDE SEQUENCE [LARGE SCALE GENOMIC DNA]</scope>
    <source>
        <strain evidence="2">cv. DUN x IM62</strain>
    </source>
</reference>
<keyword evidence="2" id="KW-1185">Reference proteome</keyword>
<dbReference type="Proteomes" id="UP000030748">
    <property type="component" value="Unassembled WGS sequence"/>
</dbReference>
<accession>A0A022RF28</accession>
<dbReference type="PhylomeDB" id="A0A022RF28"/>
<dbReference type="OMA" id="GWLFHAG"/>
<dbReference type="EMBL" id="KI630480">
    <property type="protein sequence ID" value="EYU38614.1"/>
    <property type="molecule type" value="Genomic_DNA"/>
</dbReference>
<dbReference type="Pfam" id="PF05910">
    <property type="entry name" value="DUF868"/>
    <property type="match status" value="1"/>
</dbReference>